<dbReference type="PANTHER" id="PTHR40626:SF11">
    <property type="entry name" value="ZINC FINGER PROTEIN YPR022C"/>
    <property type="match status" value="1"/>
</dbReference>
<dbReference type="PROSITE" id="PS50157">
    <property type="entry name" value="ZINC_FINGER_C2H2_2"/>
    <property type="match status" value="2"/>
</dbReference>
<dbReference type="PROSITE" id="PS00028">
    <property type="entry name" value="ZINC_FINGER_C2H2_1"/>
    <property type="match status" value="2"/>
</dbReference>
<dbReference type="Proteomes" id="UP001227192">
    <property type="component" value="Unassembled WGS sequence"/>
</dbReference>
<keyword evidence="6" id="KW-0539">Nucleus</keyword>
<dbReference type="FunFam" id="3.30.160.60:FF:000145">
    <property type="entry name" value="Zinc finger protein 574"/>
    <property type="match status" value="1"/>
</dbReference>
<protein>
    <recommendedName>
        <fullName evidence="9">C2H2-type domain-containing protein</fullName>
    </recommendedName>
</protein>
<dbReference type="Pfam" id="PF00096">
    <property type="entry name" value="zf-C2H2"/>
    <property type="match status" value="1"/>
</dbReference>
<evidence type="ECO:0000313" key="11">
    <source>
        <dbReference type="Proteomes" id="UP001227192"/>
    </source>
</evidence>
<feature type="region of interest" description="Disordered" evidence="8">
    <location>
        <begin position="75"/>
        <end position="158"/>
    </location>
</feature>
<name>A0AAI9TLC1_PENTH</name>
<dbReference type="InterPro" id="IPR013087">
    <property type="entry name" value="Znf_C2H2_type"/>
</dbReference>
<sequence>MAPTKQPRISDNDKEPRRFTCTSCNKSFKRSEHCARHELMHTQERPFPCRTCGKRYGRKDLLRRHERTIHAEQYVNNAGHDMPENSPSNASENSGPCDPPNMEDSDREAPAQRNTSPSRPQPLGKDPLPQDSHDSDVSSMPGEVEPTLQAPPLMYHTNGLPLPSGPSFCQYGLQFPSLSTFGGLDTPMGSDPLFMHLLLGATPDATRYTGIDDMNGIVSTTNGEREIPHTPTSPQDVNPTIANVNSSAKHSVEAACDTTLGAGFFDGLGSLNFQAELGTSPSDTWSRDPSNLTRSLPIIRQEKSVQSPRYLINEKDFEKIHRDASVQLGNPGPDRNLFELSELQQFIRSYVECFHIHLPFIHLPSFSPLDTPSPLILAMASIGALYRLRRRRAYDLFRLSETIVSLRIGHQFASWITVN</sequence>
<evidence type="ECO:0000256" key="1">
    <source>
        <dbReference type="ARBA" id="ARBA00004123"/>
    </source>
</evidence>
<feature type="region of interest" description="Disordered" evidence="8">
    <location>
        <begin position="1"/>
        <end position="20"/>
    </location>
</feature>
<dbReference type="GO" id="GO:0008270">
    <property type="term" value="F:zinc ion binding"/>
    <property type="evidence" value="ECO:0007669"/>
    <property type="project" value="UniProtKB-KW"/>
</dbReference>
<reference evidence="10" key="2">
    <citation type="journal article" date="2016" name="Fungal Biol.">
        <title>Ochratoxin A production by Penicillium thymicola.</title>
        <authorList>
            <person name="Nguyen H.D.T."/>
            <person name="McMullin D.R."/>
            <person name="Ponomareva E."/>
            <person name="Riley R."/>
            <person name="Pomraning K.R."/>
            <person name="Baker S.E."/>
            <person name="Seifert K.A."/>
        </authorList>
    </citation>
    <scope>NUCLEOTIDE SEQUENCE</scope>
    <source>
        <strain evidence="10">DAOM 180753</strain>
    </source>
</reference>
<feature type="compositionally biased region" description="Low complexity" evidence="8">
    <location>
        <begin position="84"/>
        <end position="94"/>
    </location>
</feature>
<evidence type="ECO:0000256" key="5">
    <source>
        <dbReference type="ARBA" id="ARBA00022833"/>
    </source>
</evidence>
<dbReference type="GO" id="GO:0000978">
    <property type="term" value="F:RNA polymerase II cis-regulatory region sequence-specific DNA binding"/>
    <property type="evidence" value="ECO:0007669"/>
    <property type="project" value="InterPro"/>
</dbReference>
<dbReference type="Gene3D" id="3.30.160.60">
    <property type="entry name" value="Classic Zinc Finger"/>
    <property type="match status" value="2"/>
</dbReference>
<feature type="domain" description="C2H2-type" evidence="9">
    <location>
        <begin position="19"/>
        <end position="46"/>
    </location>
</feature>
<keyword evidence="4 7" id="KW-0863">Zinc-finger</keyword>
<accession>A0AAI9TLC1</accession>
<dbReference type="GO" id="GO:0000981">
    <property type="term" value="F:DNA-binding transcription factor activity, RNA polymerase II-specific"/>
    <property type="evidence" value="ECO:0007669"/>
    <property type="project" value="InterPro"/>
</dbReference>
<comment type="caution">
    <text evidence="10">The sequence shown here is derived from an EMBL/GenBank/DDBJ whole genome shotgun (WGS) entry which is preliminary data.</text>
</comment>
<dbReference type="SMART" id="SM00355">
    <property type="entry name" value="ZnF_C2H2"/>
    <property type="match status" value="2"/>
</dbReference>
<gene>
    <name evidence="10" type="ORF">VN97_g4693</name>
</gene>
<keyword evidence="5" id="KW-0862">Zinc</keyword>
<dbReference type="AlphaFoldDB" id="A0AAI9TLC1"/>
<dbReference type="GO" id="GO:0000785">
    <property type="term" value="C:chromatin"/>
    <property type="evidence" value="ECO:0007669"/>
    <property type="project" value="TreeGrafter"/>
</dbReference>
<reference evidence="10" key="1">
    <citation type="submission" date="2015-06" db="EMBL/GenBank/DDBJ databases">
        <authorList>
            <person name="Nguyen H."/>
        </authorList>
    </citation>
    <scope>NUCLEOTIDE SEQUENCE</scope>
    <source>
        <strain evidence="10">DAOM 180753</strain>
    </source>
</reference>
<evidence type="ECO:0000256" key="6">
    <source>
        <dbReference type="ARBA" id="ARBA00023242"/>
    </source>
</evidence>
<evidence type="ECO:0000256" key="3">
    <source>
        <dbReference type="ARBA" id="ARBA00022737"/>
    </source>
</evidence>
<comment type="subcellular location">
    <subcellularLocation>
        <location evidence="1">Nucleus</location>
    </subcellularLocation>
</comment>
<keyword evidence="3" id="KW-0677">Repeat</keyword>
<evidence type="ECO:0000256" key="4">
    <source>
        <dbReference type="ARBA" id="ARBA00022771"/>
    </source>
</evidence>
<feature type="compositionally biased region" description="Basic and acidic residues" evidence="8">
    <location>
        <begin position="8"/>
        <end position="18"/>
    </location>
</feature>
<evidence type="ECO:0000256" key="8">
    <source>
        <dbReference type="SAM" id="MobiDB-lite"/>
    </source>
</evidence>
<dbReference type="EMBL" id="LACB01000112">
    <property type="protein sequence ID" value="KAJ9488599.1"/>
    <property type="molecule type" value="Genomic_DNA"/>
</dbReference>
<evidence type="ECO:0000313" key="10">
    <source>
        <dbReference type="EMBL" id="KAJ9488599.1"/>
    </source>
</evidence>
<dbReference type="InterPro" id="IPR051059">
    <property type="entry name" value="VerF-like"/>
</dbReference>
<evidence type="ECO:0000259" key="9">
    <source>
        <dbReference type="PROSITE" id="PS50157"/>
    </source>
</evidence>
<proteinExistence type="predicted"/>
<keyword evidence="2" id="KW-0479">Metal-binding</keyword>
<dbReference type="InterPro" id="IPR036236">
    <property type="entry name" value="Znf_C2H2_sf"/>
</dbReference>
<organism evidence="10 11">
    <name type="scientific">Penicillium thymicola</name>
    <dbReference type="NCBI Taxonomy" id="293382"/>
    <lineage>
        <taxon>Eukaryota</taxon>
        <taxon>Fungi</taxon>
        <taxon>Dikarya</taxon>
        <taxon>Ascomycota</taxon>
        <taxon>Pezizomycotina</taxon>
        <taxon>Eurotiomycetes</taxon>
        <taxon>Eurotiomycetidae</taxon>
        <taxon>Eurotiales</taxon>
        <taxon>Aspergillaceae</taxon>
        <taxon>Penicillium</taxon>
    </lineage>
</organism>
<feature type="domain" description="C2H2-type" evidence="9">
    <location>
        <begin position="47"/>
        <end position="75"/>
    </location>
</feature>
<evidence type="ECO:0000256" key="7">
    <source>
        <dbReference type="PROSITE-ProRule" id="PRU00042"/>
    </source>
</evidence>
<dbReference type="PANTHER" id="PTHR40626">
    <property type="entry name" value="MIP31509P"/>
    <property type="match status" value="1"/>
</dbReference>
<dbReference type="SUPFAM" id="SSF57667">
    <property type="entry name" value="beta-beta-alpha zinc fingers"/>
    <property type="match status" value="1"/>
</dbReference>
<dbReference type="GO" id="GO:0005634">
    <property type="term" value="C:nucleus"/>
    <property type="evidence" value="ECO:0007669"/>
    <property type="project" value="UniProtKB-SubCell"/>
</dbReference>
<evidence type="ECO:0000256" key="2">
    <source>
        <dbReference type="ARBA" id="ARBA00022723"/>
    </source>
</evidence>
<keyword evidence="11" id="KW-1185">Reference proteome</keyword>